<dbReference type="NCBIfam" id="TIGR00433">
    <property type="entry name" value="bioB"/>
    <property type="match status" value="1"/>
</dbReference>
<dbReference type="InterPro" id="IPR006638">
    <property type="entry name" value="Elp3/MiaA/NifB-like_rSAM"/>
</dbReference>
<dbReference type="SUPFAM" id="SSF102114">
    <property type="entry name" value="Radical SAM enzymes"/>
    <property type="match status" value="1"/>
</dbReference>
<dbReference type="SFLD" id="SFLDG01060">
    <property type="entry name" value="BATS_domain_containing"/>
    <property type="match status" value="1"/>
</dbReference>
<evidence type="ECO:0000259" key="15">
    <source>
        <dbReference type="PROSITE" id="PS51918"/>
    </source>
</evidence>
<comment type="similarity">
    <text evidence="3">Belongs to the radical SAM superfamily. Biotin synthase family.</text>
</comment>
<evidence type="ECO:0000256" key="4">
    <source>
        <dbReference type="ARBA" id="ARBA00012236"/>
    </source>
</evidence>
<dbReference type="SMART" id="SM00876">
    <property type="entry name" value="BATS"/>
    <property type="match status" value="1"/>
</dbReference>
<dbReference type="EMBL" id="CAJHOF010000003">
    <property type="protein sequence ID" value="CAD7287499.1"/>
    <property type="molecule type" value="Genomic_DNA"/>
</dbReference>
<evidence type="ECO:0000256" key="3">
    <source>
        <dbReference type="ARBA" id="ARBA00010765"/>
    </source>
</evidence>
<keyword evidence="10" id="KW-0093">Biotin biosynthesis</keyword>
<comment type="cofactor">
    <cofactor evidence="13">
        <name>[2Fe-2S] cluster</name>
        <dbReference type="ChEBI" id="CHEBI:190135"/>
    </cofactor>
</comment>
<dbReference type="SMART" id="SM00729">
    <property type="entry name" value="Elp3"/>
    <property type="match status" value="1"/>
</dbReference>
<dbReference type="PROSITE" id="PS51918">
    <property type="entry name" value="RADICAL_SAM"/>
    <property type="match status" value="1"/>
</dbReference>
<dbReference type="SFLD" id="SFLDG01278">
    <property type="entry name" value="biotin_synthase_like"/>
    <property type="match status" value="1"/>
</dbReference>
<keyword evidence="7" id="KW-0949">S-adenosyl-L-methionine</keyword>
<evidence type="ECO:0000256" key="1">
    <source>
        <dbReference type="ARBA" id="ARBA00001966"/>
    </source>
</evidence>
<dbReference type="InterPro" id="IPR007197">
    <property type="entry name" value="rSAM"/>
</dbReference>
<evidence type="ECO:0000256" key="12">
    <source>
        <dbReference type="ARBA" id="ARBA00023014"/>
    </source>
</evidence>
<comment type="cofactor">
    <cofactor evidence="1">
        <name>[4Fe-4S] cluster</name>
        <dbReference type="ChEBI" id="CHEBI:49883"/>
    </cofactor>
</comment>
<evidence type="ECO:0000256" key="2">
    <source>
        <dbReference type="ARBA" id="ARBA00004942"/>
    </source>
</evidence>
<reference evidence="16 17" key="1">
    <citation type="submission" date="2020-11" db="EMBL/GenBank/DDBJ databases">
        <authorList>
            <person name="Peeters C."/>
        </authorList>
    </citation>
    <scope>NUCLEOTIDE SEQUENCE [LARGE SCALE GENOMIC DNA]</scope>
    <source>
        <strain evidence="16 17">LMG 7974</strain>
    </source>
</reference>
<gene>
    <name evidence="16" type="primary">bioB_1</name>
    <name evidence="16" type="ORF">LMG7974_00378</name>
</gene>
<dbReference type="SFLD" id="SFLDS00029">
    <property type="entry name" value="Radical_SAM"/>
    <property type="match status" value="1"/>
</dbReference>
<accession>A0ABN7K4Q9</accession>
<evidence type="ECO:0000256" key="13">
    <source>
        <dbReference type="ARBA" id="ARBA00034078"/>
    </source>
</evidence>
<dbReference type="Pfam" id="PF04055">
    <property type="entry name" value="Radical_SAM"/>
    <property type="match status" value="1"/>
</dbReference>
<dbReference type="InterPro" id="IPR024177">
    <property type="entry name" value="Biotin_synthase"/>
</dbReference>
<dbReference type="GO" id="GO:0004076">
    <property type="term" value="F:biotin synthase activity"/>
    <property type="evidence" value="ECO:0007669"/>
    <property type="project" value="UniProtKB-EC"/>
</dbReference>
<dbReference type="PIRSF" id="PIRSF001619">
    <property type="entry name" value="Biotin_synth"/>
    <property type="match status" value="1"/>
</dbReference>
<keyword evidence="12" id="KW-0411">Iron-sulfur</keyword>
<dbReference type="Pfam" id="PF06968">
    <property type="entry name" value="BATS"/>
    <property type="match status" value="1"/>
</dbReference>
<organism evidence="16 17">
    <name type="scientific">Campylobacter majalis</name>
    <dbReference type="NCBI Taxonomy" id="2790656"/>
    <lineage>
        <taxon>Bacteria</taxon>
        <taxon>Pseudomonadati</taxon>
        <taxon>Campylobacterota</taxon>
        <taxon>Epsilonproteobacteria</taxon>
        <taxon>Campylobacterales</taxon>
        <taxon>Campylobacteraceae</taxon>
        <taxon>Campylobacter</taxon>
    </lineage>
</organism>
<proteinExistence type="inferred from homology"/>
<evidence type="ECO:0000313" key="17">
    <source>
        <dbReference type="Proteomes" id="UP000789803"/>
    </source>
</evidence>
<name>A0ABN7K4Q9_9BACT</name>
<evidence type="ECO:0000256" key="6">
    <source>
        <dbReference type="ARBA" id="ARBA00022679"/>
    </source>
</evidence>
<dbReference type="InterPro" id="IPR013785">
    <property type="entry name" value="Aldolase_TIM"/>
</dbReference>
<dbReference type="InterPro" id="IPR002684">
    <property type="entry name" value="Biotin_synth/BioAB"/>
</dbReference>
<keyword evidence="9" id="KW-0479">Metal-binding</keyword>
<dbReference type="PANTHER" id="PTHR22976:SF2">
    <property type="entry name" value="BIOTIN SYNTHASE, MITOCHONDRIAL"/>
    <property type="match status" value="1"/>
</dbReference>
<evidence type="ECO:0000256" key="14">
    <source>
        <dbReference type="ARBA" id="ARBA00051157"/>
    </source>
</evidence>
<keyword evidence="8" id="KW-0001">2Fe-2S</keyword>
<keyword evidence="6 16" id="KW-0808">Transferase</keyword>
<evidence type="ECO:0000313" key="16">
    <source>
        <dbReference type="EMBL" id="CAD7287499.1"/>
    </source>
</evidence>
<dbReference type="NCBIfam" id="NF006308">
    <property type="entry name" value="PRK08508.1"/>
    <property type="match status" value="1"/>
</dbReference>
<dbReference type="Proteomes" id="UP000789803">
    <property type="component" value="Unassembled WGS sequence"/>
</dbReference>
<feature type="domain" description="Radical SAM core" evidence="15">
    <location>
        <begin position="1"/>
        <end position="221"/>
    </location>
</feature>
<comment type="catalytic activity">
    <reaction evidence="14">
        <text>(4R,5S)-dethiobiotin + (sulfur carrier)-SH + 2 reduced [2Fe-2S]-[ferredoxin] + 2 S-adenosyl-L-methionine = (sulfur carrier)-H + biotin + 2 5'-deoxyadenosine + 2 L-methionine + 2 oxidized [2Fe-2S]-[ferredoxin]</text>
        <dbReference type="Rhea" id="RHEA:22060"/>
        <dbReference type="Rhea" id="RHEA-COMP:10000"/>
        <dbReference type="Rhea" id="RHEA-COMP:10001"/>
        <dbReference type="Rhea" id="RHEA-COMP:14737"/>
        <dbReference type="Rhea" id="RHEA-COMP:14739"/>
        <dbReference type="ChEBI" id="CHEBI:17319"/>
        <dbReference type="ChEBI" id="CHEBI:29917"/>
        <dbReference type="ChEBI" id="CHEBI:33737"/>
        <dbReference type="ChEBI" id="CHEBI:33738"/>
        <dbReference type="ChEBI" id="CHEBI:57586"/>
        <dbReference type="ChEBI" id="CHEBI:57844"/>
        <dbReference type="ChEBI" id="CHEBI:59789"/>
        <dbReference type="ChEBI" id="CHEBI:64428"/>
        <dbReference type="ChEBI" id="CHEBI:149473"/>
        <dbReference type="EC" id="2.8.1.6"/>
    </reaction>
</comment>
<evidence type="ECO:0000256" key="5">
    <source>
        <dbReference type="ARBA" id="ARBA00022485"/>
    </source>
</evidence>
<comment type="caution">
    <text evidence="16">The sequence shown here is derived from an EMBL/GenBank/DDBJ whole genome shotgun (WGS) entry which is preliminary data.</text>
</comment>
<dbReference type="Gene3D" id="3.20.20.70">
    <property type="entry name" value="Aldolase class I"/>
    <property type="match status" value="1"/>
</dbReference>
<keyword evidence="17" id="KW-1185">Reference proteome</keyword>
<dbReference type="CDD" id="cd01335">
    <property type="entry name" value="Radical_SAM"/>
    <property type="match status" value="1"/>
</dbReference>
<sequence length="279" mass="30799">MKQVMLCAISSLSCGICDEDCAYCTQNKNSDVKIKRYKIKSPDEVVAEAKMASANHALGFCLVTSGVGLDDKKTEDVARIAHAVSAECPDLMLIACNGLASKEQLAELKKAGVFSYNHNLETSREFYHKICTTHSWDERYQTNLNAKEIGLELCCGGIYGLGESKEDRISMRKSLAKLNPFSSPINFFINVDGLKITPDSLSVDEAFGIIKDSVKALPNTRIMIAAGRESLFKQRQYEIFNHGVSAIVLGDYLTTKGESMSRDIAELKARGFEFVTKCH</sequence>
<evidence type="ECO:0000256" key="9">
    <source>
        <dbReference type="ARBA" id="ARBA00022723"/>
    </source>
</evidence>
<comment type="pathway">
    <text evidence="2">Cofactor biosynthesis; biotin biosynthesis; biotin from 7,8-diaminononanoate: step 2/2.</text>
</comment>
<keyword evidence="11" id="KW-0408">Iron</keyword>
<evidence type="ECO:0000256" key="7">
    <source>
        <dbReference type="ARBA" id="ARBA00022691"/>
    </source>
</evidence>
<evidence type="ECO:0000256" key="8">
    <source>
        <dbReference type="ARBA" id="ARBA00022714"/>
    </source>
</evidence>
<dbReference type="InterPro" id="IPR058240">
    <property type="entry name" value="rSAM_sf"/>
</dbReference>
<dbReference type="EC" id="2.8.1.6" evidence="4"/>
<evidence type="ECO:0000256" key="10">
    <source>
        <dbReference type="ARBA" id="ARBA00022756"/>
    </source>
</evidence>
<evidence type="ECO:0000256" key="11">
    <source>
        <dbReference type="ARBA" id="ARBA00023004"/>
    </source>
</evidence>
<protein>
    <recommendedName>
        <fullName evidence="4">biotin synthase</fullName>
        <ecNumber evidence="4">2.8.1.6</ecNumber>
    </recommendedName>
</protein>
<keyword evidence="5" id="KW-0004">4Fe-4S</keyword>
<dbReference type="RefSeq" id="WP_229932201.1">
    <property type="nucleotide sequence ID" value="NZ_CAJHOF010000003.1"/>
</dbReference>
<dbReference type="PANTHER" id="PTHR22976">
    <property type="entry name" value="BIOTIN SYNTHASE"/>
    <property type="match status" value="1"/>
</dbReference>
<dbReference type="InterPro" id="IPR010722">
    <property type="entry name" value="BATS_dom"/>
</dbReference>